<gene>
    <name evidence="2" type="ORF">GEMHA0001_1517</name>
</gene>
<dbReference type="EMBL" id="ACDZ02000006">
    <property type="protein sequence ID" value="EER68955.1"/>
    <property type="molecule type" value="Genomic_DNA"/>
</dbReference>
<comment type="caution">
    <text evidence="2">The sequence shown here is derived from an EMBL/GenBank/DDBJ whole genome shotgun (WGS) entry which is preliminary data.</text>
</comment>
<keyword evidence="1" id="KW-0812">Transmembrane</keyword>
<evidence type="ECO:0000256" key="1">
    <source>
        <dbReference type="SAM" id="Phobius"/>
    </source>
</evidence>
<sequence length="50" mass="5732">MCCIYLIISIVNKGLLIGFFGETINKVINSIIIVIILLPYLLERINVIRR</sequence>
<accession>C5NVD8</accession>
<keyword evidence="1" id="KW-0472">Membrane</keyword>
<reference evidence="2" key="2">
    <citation type="submission" date="2009-06" db="EMBL/GenBank/DDBJ databases">
        <authorList>
            <person name="Sebastian Y."/>
            <person name="Madupu R."/>
            <person name="Durkin A.S."/>
            <person name="Torralba M."/>
            <person name="Methe B."/>
            <person name="Sutton G.G."/>
            <person name="Strausberg R.L."/>
            <person name="Nelson K.E."/>
        </authorList>
    </citation>
    <scope>NUCLEOTIDE SEQUENCE [LARGE SCALE GENOMIC DNA]</scope>
    <source>
        <strain evidence="2">ATCC 10379</strain>
    </source>
</reference>
<evidence type="ECO:0000313" key="3">
    <source>
        <dbReference type="Proteomes" id="UP000006004"/>
    </source>
</evidence>
<keyword evidence="1" id="KW-1133">Transmembrane helix</keyword>
<reference evidence="2" key="1">
    <citation type="submission" date="2009-01" db="EMBL/GenBank/DDBJ databases">
        <authorList>
            <person name="Fulton L."/>
            <person name="Clifton S."/>
            <person name="Chinwalla A.T."/>
            <person name="Mitreva M."/>
            <person name="Sodergren E."/>
            <person name="Weinstock G."/>
            <person name="Clifton S."/>
            <person name="Dooling D.J."/>
            <person name="Fulton B."/>
            <person name="Minx P."/>
            <person name="Pepin K.H."/>
            <person name="Johnson M."/>
            <person name="Bhonagiri V."/>
            <person name="Nash W.E."/>
            <person name="Mardis E.R."/>
            <person name="Wilson R.K."/>
        </authorList>
    </citation>
    <scope>NUCLEOTIDE SEQUENCE [LARGE SCALE GENOMIC DNA]</scope>
    <source>
        <strain evidence="2">ATCC 10379</strain>
    </source>
</reference>
<dbReference type="AlphaFoldDB" id="C5NVD8"/>
<proteinExistence type="predicted"/>
<evidence type="ECO:0000313" key="2">
    <source>
        <dbReference type="EMBL" id="EER68955.1"/>
    </source>
</evidence>
<protein>
    <submittedName>
        <fullName evidence="2">Uncharacterized protein</fullName>
    </submittedName>
</protein>
<dbReference type="Proteomes" id="UP000006004">
    <property type="component" value="Unassembled WGS sequence"/>
</dbReference>
<keyword evidence="3" id="KW-1185">Reference proteome</keyword>
<name>C5NVD8_9BACL</name>
<feature type="transmembrane region" description="Helical" evidence="1">
    <location>
        <begin position="23"/>
        <end position="42"/>
    </location>
</feature>
<organism evidence="2 3">
    <name type="scientific">Gemella haemolysans ATCC 10379</name>
    <dbReference type="NCBI Taxonomy" id="546270"/>
    <lineage>
        <taxon>Bacteria</taxon>
        <taxon>Bacillati</taxon>
        <taxon>Bacillota</taxon>
        <taxon>Bacilli</taxon>
        <taxon>Bacillales</taxon>
        <taxon>Gemellaceae</taxon>
        <taxon>Gemella</taxon>
    </lineage>
</organism>